<evidence type="ECO:0000256" key="9">
    <source>
        <dbReference type="SAM" id="Phobius"/>
    </source>
</evidence>
<evidence type="ECO:0000256" key="1">
    <source>
        <dbReference type="ARBA" id="ARBA00004651"/>
    </source>
</evidence>
<keyword evidence="6 9" id="KW-1133">Transmembrane helix</keyword>
<evidence type="ECO:0000256" key="5">
    <source>
        <dbReference type="ARBA" id="ARBA00022692"/>
    </source>
</evidence>
<keyword evidence="3" id="KW-0813">Transport</keyword>
<evidence type="ECO:0000256" key="2">
    <source>
        <dbReference type="ARBA" id="ARBA00008335"/>
    </source>
</evidence>
<accession>A0ABY3QJ95</accession>
<evidence type="ECO:0000313" key="11">
    <source>
        <dbReference type="EMBL" id="UFW85036.1"/>
    </source>
</evidence>
<gene>
    <name evidence="11" type="ORF">BjapCC829_34710</name>
</gene>
<reference evidence="11" key="1">
    <citation type="submission" date="2021-11" db="EMBL/GenBank/DDBJ databases">
        <title>Australian commercial rhizobial inoculants.</title>
        <authorList>
            <person name="Kohlmeier M.G."/>
            <person name="O'Hara G.W."/>
            <person name="Colombi E."/>
            <person name="Ramsay J.P."/>
            <person name="Terpolilli J."/>
        </authorList>
    </citation>
    <scope>NUCLEOTIDE SEQUENCE</scope>
    <source>
        <strain evidence="11">CC829</strain>
    </source>
</reference>
<comment type="similarity">
    <text evidence="2">Belongs to the major facilitator superfamily.</text>
</comment>
<dbReference type="Pfam" id="PF07690">
    <property type="entry name" value="MFS_1"/>
    <property type="match status" value="1"/>
</dbReference>
<evidence type="ECO:0000256" key="7">
    <source>
        <dbReference type="ARBA" id="ARBA00023136"/>
    </source>
</evidence>
<feature type="compositionally biased region" description="Polar residues" evidence="8">
    <location>
        <begin position="416"/>
        <end position="430"/>
    </location>
</feature>
<feature type="transmembrane region" description="Helical" evidence="9">
    <location>
        <begin position="80"/>
        <end position="100"/>
    </location>
</feature>
<dbReference type="PANTHER" id="PTHR43271:SF2">
    <property type="entry name" value="BLL2771 PROTEIN"/>
    <property type="match status" value="1"/>
</dbReference>
<feature type="transmembrane region" description="Helical" evidence="9">
    <location>
        <begin position="251"/>
        <end position="274"/>
    </location>
</feature>
<dbReference type="PANTHER" id="PTHR43271">
    <property type="entry name" value="BLL2771 PROTEIN"/>
    <property type="match status" value="1"/>
</dbReference>
<dbReference type="Proteomes" id="UP001430990">
    <property type="component" value="Chromosome"/>
</dbReference>
<feature type="domain" description="Major facilitator superfamily (MFS) profile" evidence="10">
    <location>
        <begin position="16"/>
        <end position="396"/>
    </location>
</feature>
<feature type="transmembrane region" description="Helical" evidence="9">
    <location>
        <begin position="372"/>
        <end position="390"/>
    </location>
</feature>
<dbReference type="EMBL" id="CP088100">
    <property type="protein sequence ID" value="UFW85036.1"/>
    <property type="molecule type" value="Genomic_DNA"/>
</dbReference>
<evidence type="ECO:0000256" key="6">
    <source>
        <dbReference type="ARBA" id="ARBA00022989"/>
    </source>
</evidence>
<name>A0ABY3QJ95_9BRAD</name>
<dbReference type="InterPro" id="IPR036259">
    <property type="entry name" value="MFS_trans_sf"/>
</dbReference>
<dbReference type="Gene3D" id="1.20.1250.20">
    <property type="entry name" value="MFS general substrate transporter like domains"/>
    <property type="match status" value="1"/>
</dbReference>
<feature type="transmembrane region" description="Helical" evidence="9">
    <location>
        <begin position="52"/>
        <end position="73"/>
    </location>
</feature>
<keyword evidence="4" id="KW-1003">Cell membrane</keyword>
<evidence type="ECO:0000313" key="12">
    <source>
        <dbReference type="Proteomes" id="UP001430990"/>
    </source>
</evidence>
<organism evidence="11 12">
    <name type="scientific">Bradyrhizobium barranii</name>
    <dbReference type="NCBI Taxonomy" id="2992140"/>
    <lineage>
        <taxon>Bacteria</taxon>
        <taxon>Pseudomonadati</taxon>
        <taxon>Pseudomonadota</taxon>
        <taxon>Alphaproteobacteria</taxon>
        <taxon>Hyphomicrobiales</taxon>
        <taxon>Nitrobacteraceae</taxon>
        <taxon>Bradyrhizobium</taxon>
    </lineage>
</organism>
<comment type="subcellular location">
    <subcellularLocation>
        <location evidence="1">Cell membrane</location>
        <topology evidence="1">Multi-pass membrane protein</topology>
    </subcellularLocation>
</comment>
<evidence type="ECO:0000256" key="8">
    <source>
        <dbReference type="SAM" id="MobiDB-lite"/>
    </source>
</evidence>
<evidence type="ECO:0000256" key="4">
    <source>
        <dbReference type="ARBA" id="ARBA00022475"/>
    </source>
</evidence>
<feature type="transmembrane region" description="Helical" evidence="9">
    <location>
        <begin position="20"/>
        <end position="40"/>
    </location>
</feature>
<proteinExistence type="inferred from homology"/>
<dbReference type="InterPro" id="IPR011701">
    <property type="entry name" value="MFS"/>
</dbReference>
<feature type="transmembrane region" description="Helical" evidence="9">
    <location>
        <begin position="168"/>
        <end position="187"/>
    </location>
</feature>
<feature type="transmembrane region" description="Helical" evidence="9">
    <location>
        <begin position="106"/>
        <end position="129"/>
    </location>
</feature>
<keyword evidence="7 9" id="KW-0472">Membrane</keyword>
<dbReference type="RefSeq" id="WP_231142954.1">
    <property type="nucleotide sequence ID" value="NZ_CP088100.1"/>
</dbReference>
<evidence type="ECO:0000259" key="10">
    <source>
        <dbReference type="PROSITE" id="PS50850"/>
    </source>
</evidence>
<feature type="transmembrane region" description="Helical" evidence="9">
    <location>
        <begin position="286"/>
        <end position="319"/>
    </location>
</feature>
<feature type="transmembrane region" description="Helical" evidence="9">
    <location>
        <begin position="141"/>
        <end position="162"/>
    </location>
</feature>
<protein>
    <submittedName>
        <fullName evidence="11">MFS transporter</fullName>
    </submittedName>
</protein>
<keyword evidence="5 9" id="KW-0812">Transmembrane</keyword>
<keyword evidence="12" id="KW-1185">Reference proteome</keyword>
<feature type="transmembrane region" description="Helical" evidence="9">
    <location>
        <begin position="344"/>
        <end position="365"/>
    </location>
</feature>
<feature type="region of interest" description="Disordered" evidence="8">
    <location>
        <begin position="415"/>
        <end position="445"/>
    </location>
</feature>
<feature type="transmembrane region" description="Helical" evidence="9">
    <location>
        <begin position="224"/>
        <end position="245"/>
    </location>
</feature>
<dbReference type="SUPFAM" id="SSF103473">
    <property type="entry name" value="MFS general substrate transporter"/>
    <property type="match status" value="1"/>
</dbReference>
<dbReference type="InterPro" id="IPR020846">
    <property type="entry name" value="MFS_dom"/>
</dbReference>
<sequence>MRQYIDPILHRRRERLVRVIALATFVVFFQAYMVAPIIPVLSNAFGVSDEKIGLVVPAYLIPYGVSTLIYGAVADRIGIARVMFTSLLAFSALTMLTATARSYEELLLWRTITGVGASGIVPLGLALVGRLYPYGQRGRPLGWLFGAMAGGMAFGSPLGALIIPVTNWSGLFIVVGVFGLALLLPWLRYLTVIETTVPPLKGTVYQVFDGYRHLLGTPRGQRTYGYVFLNSMFHSGVFTWLGVYLERRYHLGPAAIGLALLGYGIPGFLLGPLIGRAADRWGRARLIPIGLILSSLAAMALALGTPVMFIPIVAIILSLGYDMTQPLFGGIVTSLGGERAGQAMGLNVFMLFVGFGIGSLIFGALMHYGFTVAFGAFAMIELLIALMSFGLFRSEVILVGLILLCLAGSDVLPRRSPSTAQTLPSTNSESRLAELGEASSNSPRG</sequence>
<dbReference type="CDD" id="cd17324">
    <property type="entry name" value="MFS_NepI_like"/>
    <property type="match status" value="1"/>
</dbReference>
<evidence type="ECO:0000256" key="3">
    <source>
        <dbReference type="ARBA" id="ARBA00022448"/>
    </source>
</evidence>
<dbReference type="PROSITE" id="PS50850">
    <property type="entry name" value="MFS"/>
    <property type="match status" value="1"/>
</dbReference>